<evidence type="ECO:0000256" key="4">
    <source>
        <dbReference type="ARBA" id="ARBA00012438"/>
    </source>
</evidence>
<dbReference type="PROSITE" id="PS50885">
    <property type="entry name" value="HAMP"/>
    <property type="match status" value="1"/>
</dbReference>
<dbReference type="SMART" id="SM00387">
    <property type="entry name" value="HATPase_c"/>
    <property type="match status" value="1"/>
</dbReference>
<dbReference type="PANTHER" id="PTHR43711">
    <property type="entry name" value="TWO-COMPONENT HISTIDINE KINASE"/>
    <property type="match status" value="1"/>
</dbReference>
<dbReference type="SMART" id="SM00304">
    <property type="entry name" value="HAMP"/>
    <property type="match status" value="1"/>
</dbReference>
<dbReference type="CDD" id="cd00082">
    <property type="entry name" value="HisKA"/>
    <property type="match status" value="1"/>
</dbReference>
<keyword evidence="8" id="KW-0902">Two-component regulatory system</keyword>
<feature type="domain" description="HAMP" evidence="12">
    <location>
        <begin position="233"/>
        <end position="286"/>
    </location>
</feature>
<evidence type="ECO:0000259" key="12">
    <source>
        <dbReference type="PROSITE" id="PS50885"/>
    </source>
</evidence>
<dbReference type="InterPro" id="IPR021796">
    <property type="entry name" value="Tll0287-like_dom"/>
</dbReference>
<keyword evidence="14" id="KW-1185">Reference proteome</keyword>
<keyword evidence="5" id="KW-0597">Phosphoprotein</keyword>
<dbReference type="SUPFAM" id="SSF158472">
    <property type="entry name" value="HAMP domain-like"/>
    <property type="match status" value="1"/>
</dbReference>
<evidence type="ECO:0000256" key="7">
    <source>
        <dbReference type="ARBA" id="ARBA00022777"/>
    </source>
</evidence>
<dbReference type="PRINTS" id="PR00344">
    <property type="entry name" value="BCTRLSENSOR"/>
</dbReference>
<name>A0A0L6W6S9_9FIRM</name>
<dbReference type="Pfam" id="PF00512">
    <property type="entry name" value="HisKA"/>
    <property type="match status" value="1"/>
</dbReference>
<dbReference type="Gene3D" id="6.10.340.10">
    <property type="match status" value="1"/>
</dbReference>
<dbReference type="InterPro" id="IPR036890">
    <property type="entry name" value="HATPase_C_sf"/>
</dbReference>
<comment type="subcellular location">
    <subcellularLocation>
        <location evidence="2">Membrane</location>
    </subcellularLocation>
</comment>
<dbReference type="InterPro" id="IPR003594">
    <property type="entry name" value="HATPase_dom"/>
</dbReference>
<proteinExistence type="inferred from homology"/>
<evidence type="ECO:0000256" key="6">
    <source>
        <dbReference type="ARBA" id="ARBA00022679"/>
    </source>
</evidence>
<evidence type="ECO:0000256" key="9">
    <source>
        <dbReference type="ARBA" id="ARBA00074306"/>
    </source>
</evidence>
<dbReference type="FunFam" id="3.30.565.10:FF:000010">
    <property type="entry name" value="Sensor histidine kinase RcsC"/>
    <property type="match status" value="1"/>
</dbReference>
<dbReference type="InterPro" id="IPR036097">
    <property type="entry name" value="HisK_dim/P_sf"/>
</dbReference>
<evidence type="ECO:0000256" key="5">
    <source>
        <dbReference type="ARBA" id="ARBA00022553"/>
    </source>
</evidence>
<evidence type="ECO:0000256" key="2">
    <source>
        <dbReference type="ARBA" id="ARBA00004370"/>
    </source>
</evidence>
<protein>
    <recommendedName>
        <fullName evidence="9">Circadian input-output histidine kinase CikA</fullName>
        <ecNumber evidence="4">2.7.13.3</ecNumber>
    </recommendedName>
</protein>
<accession>A0A0L6W6S9</accession>
<evidence type="ECO:0000256" key="10">
    <source>
        <dbReference type="SAM" id="Phobius"/>
    </source>
</evidence>
<dbReference type="InterPro" id="IPR005467">
    <property type="entry name" value="His_kinase_dom"/>
</dbReference>
<comment type="caution">
    <text evidence="13">The sequence shown here is derived from an EMBL/GenBank/DDBJ whole genome shotgun (WGS) entry which is preliminary data.</text>
</comment>
<evidence type="ECO:0000313" key="14">
    <source>
        <dbReference type="Proteomes" id="UP000037175"/>
    </source>
</evidence>
<keyword evidence="7 13" id="KW-0418">Kinase</keyword>
<reference evidence="14" key="1">
    <citation type="submission" date="2015-07" db="EMBL/GenBank/DDBJ databases">
        <title>Complete Genome of Thermincola ferriacetica strain Z-0001T.</title>
        <authorList>
            <person name="Lusk B."/>
            <person name="Badalamenti J.P."/>
            <person name="Parameswaran P."/>
            <person name="Bond D.R."/>
            <person name="Torres C.I."/>
        </authorList>
    </citation>
    <scope>NUCLEOTIDE SEQUENCE [LARGE SCALE GENOMIC DNA]</scope>
    <source>
        <strain evidence="14">Z-0001</strain>
    </source>
</reference>
<dbReference type="EC" id="2.7.13.3" evidence="4"/>
<keyword evidence="10" id="KW-1133">Transmembrane helix</keyword>
<keyword evidence="10" id="KW-0472">Membrane</keyword>
<dbReference type="Gene3D" id="1.10.287.130">
    <property type="match status" value="1"/>
</dbReference>
<dbReference type="PROSITE" id="PS50109">
    <property type="entry name" value="HIS_KIN"/>
    <property type="match status" value="1"/>
</dbReference>
<evidence type="ECO:0000256" key="1">
    <source>
        <dbReference type="ARBA" id="ARBA00000085"/>
    </source>
</evidence>
<evidence type="ECO:0000256" key="8">
    <source>
        <dbReference type="ARBA" id="ARBA00023012"/>
    </source>
</evidence>
<keyword evidence="6" id="KW-0808">Transferase</keyword>
<dbReference type="GO" id="GO:0000155">
    <property type="term" value="F:phosphorelay sensor kinase activity"/>
    <property type="evidence" value="ECO:0007669"/>
    <property type="project" value="InterPro"/>
</dbReference>
<dbReference type="AlphaFoldDB" id="A0A0L6W6S9"/>
<dbReference type="CDD" id="cd16922">
    <property type="entry name" value="HATPase_EvgS-ArcB-TorS-like"/>
    <property type="match status" value="1"/>
</dbReference>
<dbReference type="InterPro" id="IPR003660">
    <property type="entry name" value="HAMP_dom"/>
</dbReference>
<feature type="transmembrane region" description="Helical" evidence="10">
    <location>
        <begin position="208"/>
        <end position="230"/>
    </location>
</feature>
<dbReference type="InterPro" id="IPR050736">
    <property type="entry name" value="Sensor_HK_Regulatory"/>
</dbReference>
<dbReference type="Gene3D" id="3.30.450.290">
    <property type="match status" value="1"/>
</dbReference>
<feature type="domain" description="Histidine kinase" evidence="11">
    <location>
        <begin position="319"/>
        <end position="540"/>
    </location>
</feature>
<feature type="transmembrane region" description="Helical" evidence="10">
    <location>
        <begin position="14"/>
        <end position="35"/>
    </location>
</feature>
<dbReference type="Pfam" id="PF11845">
    <property type="entry name" value="Tll0287-like"/>
    <property type="match status" value="1"/>
</dbReference>
<comment type="similarity">
    <text evidence="3">In the N-terminal section; belongs to the phytochrome family.</text>
</comment>
<dbReference type="SUPFAM" id="SSF47384">
    <property type="entry name" value="Homodimeric domain of signal transducing histidine kinase"/>
    <property type="match status" value="1"/>
</dbReference>
<dbReference type="PANTHER" id="PTHR43711:SF1">
    <property type="entry name" value="HISTIDINE KINASE 1"/>
    <property type="match status" value="1"/>
</dbReference>
<dbReference type="FunFam" id="1.10.287.130:FF:000001">
    <property type="entry name" value="Two-component sensor histidine kinase"/>
    <property type="match status" value="1"/>
</dbReference>
<dbReference type="GO" id="GO:0016020">
    <property type="term" value="C:membrane"/>
    <property type="evidence" value="ECO:0007669"/>
    <property type="project" value="UniProtKB-SubCell"/>
</dbReference>
<gene>
    <name evidence="13" type="ORF">Tfer_0153</name>
</gene>
<evidence type="ECO:0000259" key="11">
    <source>
        <dbReference type="PROSITE" id="PS50109"/>
    </source>
</evidence>
<organism evidence="13 14">
    <name type="scientific">Thermincola ferriacetica</name>
    <dbReference type="NCBI Taxonomy" id="281456"/>
    <lineage>
        <taxon>Bacteria</taxon>
        <taxon>Bacillati</taxon>
        <taxon>Bacillota</taxon>
        <taxon>Clostridia</taxon>
        <taxon>Eubacteriales</taxon>
        <taxon>Thermincolaceae</taxon>
        <taxon>Thermincola</taxon>
    </lineage>
</organism>
<keyword evidence="10" id="KW-0812">Transmembrane</keyword>
<comment type="catalytic activity">
    <reaction evidence="1">
        <text>ATP + protein L-histidine = ADP + protein N-phospho-L-histidine.</text>
        <dbReference type="EC" id="2.7.13.3"/>
    </reaction>
</comment>
<dbReference type="Proteomes" id="UP000037175">
    <property type="component" value="Unassembled WGS sequence"/>
</dbReference>
<dbReference type="InterPro" id="IPR003661">
    <property type="entry name" value="HisK_dim/P_dom"/>
</dbReference>
<dbReference type="EMBL" id="LGTE01000001">
    <property type="protein sequence ID" value="KNZ71078.1"/>
    <property type="molecule type" value="Genomic_DNA"/>
</dbReference>
<dbReference type="SUPFAM" id="SSF55874">
    <property type="entry name" value="ATPase domain of HSP90 chaperone/DNA topoisomerase II/histidine kinase"/>
    <property type="match status" value="1"/>
</dbReference>
<dbReference type="Gene3D" id="3.30.565.10">
    <property type="entry name" value="Histidine kinase-like ATPase, C-terminal domain"/>
    <property type="match status" value="1"/>
</dbReference>
<sequence length="547" mass="61612">MVSVGANTKVGTKLVRSTSLVLFFMMGIGIIWNIYSQTKQARIELLEQGRVLAAQVLAVRRVMAENQHKINYDAQGHFEFKHLNPASVIQQVDRVFNASTRYRIRQVSLHPRLLENKPDSYEREQLLLFARNRDAKESWGETVINGQRYFRYMVPLYVDSSCLQCHGEPQGELDISGHPKEGYKVGDLAGALTISIPMELMKANLNKSILESVFLTVLIVFFTACVITFLTRRFITIPISKLTGFAQELGRGNLTAQPEYYKSYGEIKELTERFTDMAHKLHDIYEQLESKVAERTAELAAANKELAEISQYKTEFLANMSHELRTPLTAILAFTEELLTKSMGELNAEQEEYLKDIRDSGRQLLNLINDLLDLSKIESGKMALNLTEVNVGKAVRGVEKLLRPLAQQKNIEMQSAITGTNMIIADEEKVRQVIRNLLGNAIKFTPAGGRIELYVRDTDRPDEGVLLTVKDSGPGIPAKDRARIFDSFYQGHRGRNKEYGGTGLGLALVKRIVEMHLGEITLESTEGQGSAFTVYLPAYPPYDDNLE</sequence>
<evidence type="ECO:0000256" key="3">
    <source>
        <dbReference type="ARBA" id="ARBA00006402"/>
    </source>
</evidence>
<evidence type="ECO:0000313" key="13">
    <source>
        <dbReference type="EMBL" id="KNZ71078.1"/>
    </source>
</evidence>
<dbReference type="InterPro" id="IPR004358">
    <property type="entry name" value="Sig_transdc_His_kin-like_C"/>
</dbReference>
<dbReference type="SMART" id="SM00388">
    <property type="entry name" value="HisKA"/>
    <property type="match status" value="1"/>
</dbReference>
<dbReference type="CDD" id="cd06225">
    <property type="entry name" value="HAMP"/>
    <property type="match status" value="1"/>
</dbReference>
<dbReference type="Pfam" id="PF02518">
    <property type="entry name" value="HATPase_c"/>
    <property type="match status" value="1"/>
</dbReference>